<evidence type="ECO:0000313" key="4">
    <source>
        <dbReference type="Proteomes" id="UP001597542"/>
    </source>
</evidence>
<dbReference type="InterPro" id="IPR001387">
    <property type="entry name" value="Cro/C1-type_HTH"/>
</dbReference>
<gene>
    <name evidence="3" type="ORF">ACFSUT_28170</name>
</gene>
<comment type="caution">
    <text evidence="3">The sequence shown here is derived from an EMBL/GenBank/DDBJ whole genome shotgun (WGS) entry which is preliminary data.</text>
</comment>
<dbReference type="SUPFAM" id="SSF47413">
    <property type="entry name" value="lambda repressor-like DNA-binding domains"/>
    <property type="match status" value="1"/>
</dbReference>
<proteinExistence type="predicted"/>
<feature type="region of interest" description="Disordered" evidence="1">
    <location>
        <begin position="68"/>
        <end position="99"/>
    </location>
</feature>
<keyword evidence="4" id="KW-1185">Reference proteome</keyword>
<dbReference type="Pfam" id="PF14124">
    <property type="entry name" value="DUF4291"/>
    <property type="match status" value="1"/>
</dbReference>
<dbReference type="CDD" id="cd00093">
    <property type="entry name" value="HTH_XRE"/>
    <property type="match status" value="1"/>
</dbReference>
<evidence type="ECO:0000256" key="1">
    <source>
        <dbReference type="SAM" id="MobiDB-lite"/>
    </source>
</evidence>
<dbReference type="Proteomes" id="UP001597542">
    <property type="component" value="Unassembled WGS sequence"/>
</dbReference>
<accession>A0ABW5I5L4</accession>
<dbReference type="InterPro" id="IPR025633">
    <property type="entry name" value="DUF4291"/>
</dbReference>
<dbReference type="Pfam" id="PF13560">
    <property type="entry name" value="HTH_31"/>
    <property type="match status" value="1"/>
</dbReference>
<protein>
    <submittedName>
        <fullName evidence="3">DUF4291 family protein</fullName>
    </submittedName>
</protein>
<reference evidence="4" key="1">
    <citation type="journal article" date="2019" name="Int. J. Syst. Evol. Microbiol.">
        <title>The Global Catalogue of Microorganisms (GCM) 10K type strain sequencing project: providing services to taxonomists for standard genome sequencing and annotation.</title>
        <authorList>
            <consortium name="The Broad Institute Genomics Platform"/>
            <consortium name="The Broad Institute Genome Sequencing Center for Infectious Disease"/>
            <person name="Wu L."/>
            <person name="Ma J."/>
        </authorList>
    </citation>
    <scope>NUCLEOTIDE SEQUENCE [LARGE SCALE GENOMIC DNA]</scope>
    <source>
        <strain evidence="4">CGMCC 4.7638</strain>
    </source>
</reference>
<dbReference type="PANTHER" id="PTHR38567">
    <property type="entry name" value="DUF4291 DOMAIN-CONTAINING PROTEIN"/>
    <property type="match status" value="1"/>
</dbReference>
<dbReference type="PROSITE" id="PS50943">
    <property type="entry name" value="HTH_CROC1"/>
    <property type="match status" value="1"/>
</dbReference>
<dbReference type="EMBL" id="JBHUKQ010000014">
    <property type="protein sequence ID" value="MFD2484185.1"/>
    <property type="molecule type" value="Genomic_DNA"/>
</dbReference>
<sequence>MSGQFIPNQLRDLRTQAGLTQAELAERVSTDVSQISSYEKGEEIPSHEAVVRLAEALNTTVEQLVTSNGTAGTTNAPPSSSPLASSPANHRSSAPRRDVRASFTDETITVYQAYSRQIADVAVESQAFAAPFKRERMTWIKPSFLWMMYRSGWATKPGQERVLEIQLTRAGFEWALANAALSSYESGTYASQRQWVERKDASPVRVQWDPDRSANLAPLNRRAIQIGLSGEAVDRYVDQWITSITDITPLVARVHRYVSSGRLDAAQEELPIERIYPLPAAVLGTIGASDPEPRRSVQSV</sequence>
<name>A0ABW5I5L4_9PSEU</name>
<dbReference type="InterPro" id="IPR010982">
    <property type="entry name" value="Lambda_DNA-bd_dom_sf"/>
</dbReference>
<feature type="compositionally biased region" description="Low complexity" evidence="1">
    <location>
        <begin position="76"/>
        <end position="88"/>
    </location>
</feature>
<feature type="domain" description="HTH cro/C1-type" evidence="2">
    <location>
        <begin position="10"/>
        <end position="64"/>
    </location>
</feature>
<organism evidence="3 4">
    <name type="scientific">Amycolatopsis albidoflavus</name>
    <dbReference type="NCBI Taxonomy" id="102226"/>
    <lineage>
        <taxon>Bacteria</taxon>
        <taxon>Bacillati</taxon>
        <taxon>Actinomycetota</taxon>
        <taxon>Actinomycetes</taxon>
        <taxon>Pseudonocardiales</taxon>
        <taxon>Pseudonocardiaceae</taxon>
        <taxon>Amycolatopsis</taxon>
    </lineage>
</organism>
<dbReference type="RefSeq" id="WP_344283108.1">
    <property type="nucleotide sequence ID" value="NZ_BAAAHV010000022.1"/>
</dbReference>
<evidence type="ECO:0000259" key="2">
    <source>
        <dbReference type="PROSITE" id="PS50943"/>
    </source>
</evidence>
<dbReference type="Gene3D" id="1.10.260.40">
    <property type="entry name" value="lambda repressor-like DNA-binding domains"/>
    <property type="match status" value="1"/>
</dbReference>
<dbReference type="PANTHER" id="PTHR38567:SF1">
    <property type="entry name" value="DUF4291 DOMAIN-CONTAINING PROTEIN"/>
    <property type="match status" value="1"/>
</dbReference>
<evidence type="ECO:0000313" key="3">
    <source>
        <dbReference type="EMBL" id="MFD2484185.1"/>
    </source>
</evidence>
<dbReference type="SMART" id="SM00530">
    <property type="entry name" value="HTH_XRE"/>
    <property type="match status" value="1"/>
</dbReference>